<dbReference type="PANTHER" id="PTHR48429:SF1">
    <property type="entry name" value="AGENET DOMAIN-CONTAINING PROTEIN"/>
    <property type="match status" value="1"/>
</dbReference>
<name>A0A835HKJ1_9MAGN</name>
<dbReference type="InterPro" id="IPR055274">
    <property type="entry name" value="SWO1"/>
</dbReference>
<dbReference type="OrthoDB" id="433924at2759"/>
<dbReference type="EMBL" id="JADFTS010000006">
    <property type="protein sequence ID" value="KAF9600636.1"/>
    <property type="molecule type" value="Genomic_DNA"/>
</dbReference>
<dbReference type="Pfam" id="PF05641">
    <property type="entry name" value="Agenet"/>
    <property type="match status" value="1"/>
</dbReference>
<feature type="region of interest" description="Disordered" evidence="1">
    <location>
        <begin position="471"/>
        <end position="495"/>
    </location>
</feature>
<evidence type="ECO:0000259" key="2">
    <source>
        <dbReference type="SMART" id="SM00743"/>
    </source>
</evidence>
<organism evidence="3 4">
    <name type="scientific">Coptis chinensis</name>
    <dbReference type="NCBI Taxonomy" id="261450"/>
    <lineage>
        <taxon>Eukaryota</taxon>
        <taxon>Viridiplantae</taxon>
        <taxon>Streptophyta</taxon>
        <taxon>Embryophyta</taxon>
        <taxon>Tracheophyta</taxon>
        <taxon>Spermatophyta</taxon>
        <taxon>Magnoliopsida</taxon>
        <taxon>Ranunculales</taxon>
        <taxon>Ranunculaceae</taxon>
        <taxon>Coptidoideae</taxon>
        <taxon>Coptis</taxon>
    </lineage>
</organism>
<feature type="non-terminal residue" evidence="3">
    <location>
        <position position="556"/>
    </location>
</feature>
<sequence length="556" mass="60867">MPPVRLFGKFVNVNEDPARATHVPEGNAESHLLKPGRSNVNTDGPTCHDPTILNCSDPSHGGVGYLDGTGGFIKENSVASEVLGKKVSVAQSQTVQFHAFDHLAKVASDMALDAKLNVDEALVSCNSKSSRKRSETLFLDTARDSVTPESGCKEKNRAKNLNALTLSEEEAGSAETASAAGKRAGTLDALVEAVKLVADAVSHAKAILSMGEPLPLTLAGLLEACADGHWKGQQVTSEILSKINKSTEGERASLVGDGIDRNVQPLIEKETEGRGEVLHSQKSEIEKSSLVEVQVDTEGFNGIWFPAKVLDLHNGKAYVHYRVSFTVEGNSREKEWVSLTEESGKPPKIRLAQLTTAINYEGTRNRRRDARGDHTWCIGDRVDAFMCNGWLEGIIKERTNGIETYYTIQFPAQGERFNIQAFHLRPSLIWKDDHWIEWSSSMGTIGYSSEGDTSHHKRYKLGNYDAGKEVMESSHNNNPGKLVSDASEPRRSHRKIQPTTRLLEGLETSFSRTPAVSDGKGTKRQYRSKSLSGKLLLRVATQKLYTSDEGIEVGDA</sequence>
<evidence type="ECO:0000256" key="1">
    <source>
        <dbReference type="SAM" id="MobiDB-lite"/>
    </source>
</evidence>
<evidence type="ECO:0000313" key="4">
    <source>
        <dbReference type="Proteomes" id="UP000631114"/>
    </source>
</evidence>
<dbReference type="InterPro" id="IPR014002">
    <property type="entry name" value="Agenet_dom_plant"/>
</dbReference>
<gene>
    <name evidence="3" type="ORF">IFM89_011219</name>
</gene>
<accession>A0A835HKJ1</accession>
<reference evidence="3 4" key="1">
    <citation type="submission" date="2020-10" db="EMBL/GenBank/DDBJ databases">
        <title>The Coptis chinensis genome and diversification of protoberbering-type alkaloids.</title>
        <authorList>
            <person name="Wang B."/>
            <person name="Shu S."/>
            <person name="Song C."/>
            <person name="Liu Y."/>
        </authorList>
    </citation>
    <scope>NUCLEOTIDE SEQUENCE [LARGE SCALE GENOMIC DNA]</scope>
    <source>
        <strain evidence="3">HL-2020</strain>
        <tissue evidence="3">Leaf</tissue>
    </source>
</reference>
<comment type="caution">
    <text evidence="3">The sequence shown here is derived from an EMBL/GenBank/DDBJ whole genome shotgun (WGS) entry which is preliminary data.</text>
</comment>
<proteinExistence type="predicted"/>
<evidence type="ECO:0000313" key="3">
    <source>
        <dbReference type="EMBL" id="KAF9600636.1"/>
    </source>
</evidence>
<keyword evidence="4" id="KW-1185">Reference proteome</keyword>
<protein>
    <recommendedName>
        <fullName evidence="2">Agenet domain-containing protein</fullName>
    </recommendedName>
</protein>
<dbReference type="Proteomes" id="UP000631114">
    <property type="component" value="Unassembled WGS sequence"/>
</dbReference>
<feature type="domain" description="Agenet" evidence="2">
    <location>
        <begin position="283"/>
        <end position="350"/>
    </location>
</feature>
<dbReference type="AlphaFoldDB" id="A0A835HKJ1"/>
<dbReference type="InterPro" id="IPR008395">
    <property type="entry name" value="Agenet-like_dom"/>
</dbReference>
<dbReference type="SMART" id="SM00743">
    <property type="entry name" value="Agenet"/>
    <property type="match status" value="2"/>
</dbReference>
<dbReference type="PANTHER" id="PTHR48429">
    <property type="entry name" value="AGENET DOMAIN-CONTAINING PROTEIN"/>
    <property type="match status" value="1"/>
</dbReference>
<feature type="domain" description="Agenet" evidence="2">
    <location>
        <begin position="374"/>
        <end position="432"/>
    </location>
</feature>